<gene>
    <name evidence="8" type="ORF">GCM10023195_22750</name>
</gene>
<keyword evidence="2 5" id="KW-0812">Transmembrane</keyword>
<dbReference type="PANTHER" id="PTHR23534:SF1">
    <property type="entry name" value="MAJOR FACILITATOR SUPERFAMILY PROTEIN"/>
    <property type="match status" value="1"/>
</dbReference>
<feature type="transmembrane region" description="Helical" evidence="5">
    <location>
        <begin position="64"/>
        <end position="84"/>
    </location>
</feature>
<keyword evidence="3 5" id="KW-1133">Transmembrane helix</keyword>
<dbReference type="SUPFAM" id="SSF103473">
    <property type="entry name" value="MFS general substrate transporter"/>
    <property type="match status" value="1"/>
</dbReference>
<feature type="signal peptide" evidence="6">
    <location>
        <begin position="1"/>
        <end position="16"/>
    </location>
</feature>
<reference evidence="9" key="1">
    <citation type="journal article" date="2019" name="Int. J. Syst. Evol. Microbiol.">
        <title>The Global Catalogue of Microorganisms (GCM) 10K type strain sequencing project: providing services to taxonomists for standard genome sequencing and annotation.</title>
        <authorList>
            <consortium name="The Broad Institute Genomics Platform"/>
            <consortium name="The Broad Institute Genome Sequencing Center for Infectious Disease"/>
            <person name="Wu L."/>
            <person name="Ma J."/>
        </authorList>
    </citation>
    <scope>NUCLEOTIDE SEQUENCE [LARGE SCALE GENOMIC DNA]</scope>
    <source>
        <strain evidence="9">JCM 17938</strain>
    </source>
</reference>
<feature type="transmembrane region" description="Helical" evidence="5">
    <location>
        <begin position="32"/>
        <end position="57"/>
    </location>
</feature>
<feature type="transmembrane region" description="Helical" evidence="5">
    <location>
        <begin position="292"/>
        <end position="316"/>
    </location>
</feature>
<keyword evidence="4 5" id="KW-0472">Membrane</keyword>
<feature type="transmembrane region" description="Helical" evidence="5">
    <location>
        <begin position="202"/>
        <end position="223"/>
    </location>
</feature>
<dbReference type="InterPro" id="IPR036259">
    <property type="entry name" value="MFS_trans_sf"/>
</dbReference>
<evidence type="ECO:0000313" key="8">
    <source>
        <dbReference type="EMBL" id="GAA4606342.1"/>
    </source>
</evidence>
<accession>A0ABP8TIT2</accession>
<evidence type="ECO:0000256" key="2">
    <source>
        <dbReference type="ARBA" id="ARBA00022692"/>
    </source>
</evidence>
<evidence type="ECO:0000256" key="6">
    <source>
        <dbReference type="SAM" id="SignalP"/>
    </source>
</evidence>
<dbReference type="PROSITE" id="PS50850">
    <property type="entry name" value="MFS"/>
    <property type="match status" value="1"/>
</dbReference>
<dbReference type="Proteomes" id="UP001500212">
    <property type="component" value="Unassembled WGS sequence"/>
</dbReference>
<feature type="transmembrane region" description="Helical" evidence="5">
    <location>
        <begin position="268"/>
        <end position="286"/>
    </location>
</feature>
<feature type="transmembrane region" description="Helical" evidence="5">
    <location>
        <begin position="124"/>
        <end position="143"/>
    </location>
</feature>
<name>A0ABP8TIT2_9ACTN</name>
<protein>
    <submittedName>
        <fullName evidence="8">MFS transporter</fullName>
    </submittedName>
</protein>
<feature type="transmembrane region" description="Helical" evidence="5">
    <location>
        <begin position="235"/>
        <end position="256"/>
    </location>
</feature>
<comment type="subcellular location">
    <subcellularLocation>
        <location evidence="1">Cell membrane</location>
        <topology evidence="1">Multi-pass membrane protein</topology>
    </subcellularLocation>
</comment>
<dbReference type="InterPro" id="IPR011701">
    <property type="entry name" value="MFS"/>
</dbReference>
<evidence type="ECO:0000256" key="4">
    <source>
        <dbReference type="ARBA" id="ARBA00023136"/>
    </source>
</evidence>
<keyword evidence="6" id="KW-0732">Signal</keyword>
<evidence type="ECO:0000256" key="5">
    <source>
        <dbReference type="SAM" id="Phobius"/>
    </source>
</evidence>
<comment type="caution">
    <text evidence="8">The sequence shown here is derived from an EMBL/GenBank/DDBJ whole genome shotgun (WGS) entry which is preliminary data.</text>
</comment>
<feature type="transmembrane region" description="Helical" evidence="5">
    <location>
        <begin position="90"/>
        <end position="112"/>
    </location>
</feature>
<dbReference type="Pfam" id="PF07690">
    <property type="entry name" value="MFS_1"/>
    <property type="match status" value="1"/>
</dbReference>
<keyword evidence="9" id="KW-1185">Reference proteome</keyword>
<feature type="transmembrane region" description="Helical" evidence="5">
    <location>
        <begin position="356"/>
        <end position="375"/>
    </location>
</feature>
<feature type="domain" description="Major facilitator superfamily (MFS) profile" evidence="7">
    <location>
        <begin position="198"/>
        <end position="387"/>
    </location>
</feature>
<evidence type="ECO:0000256" key="3">
    <source>
        <dbReference type="ARBA" id="ARBA00022989"/>
    </source>
</evidence>
<dbReference type="EMBL" id="BAABHJ010000005">
    <property type="protein sequence ID" value="GAA4606342.1"/>
    <property type="molecule type" value="Genomic_DNA"/>
</dbReference>
<dbReference type="PANTHER" id="PTHR23534">
    <property type="entry name" value="MFS PERMEASE"/>
    <property type="match status" value="1"/>
</dbReference>
<sequence length="387" mass="38089">MTALFCGAALMNAAMAMTGAVSTIVAGDRLGAAWGAVPNTAGVIGTGVGALALTWLAGRRSRRAGLVLGYAAAAFGAGLAIVAVTVGDVLILTLGMLVLGLGNAGAQLSRYAAADLYPAHRRGFALGTLVWAGTVGAVGGPLLLDPSSTAAHRLGAPAMTGPFLAAAVAGTVAVAAALGAPAGRVQAAASPVPLRDLVRTSAARTALAVMVAAQVVMVAVMTATPVDMHMHGHGLGAVGMTLSAHTLGMFALSPLTGRLFDRVGARPVMLAGLLSLAVSALLAAIAPGGDLVLRAGALFLLGYGWNLCFVGGSGLLARDLPAAERARVEGAVDATVWSIAAAASLASTLLLSAGGYPALAALSCALLSVPLVLVLSGRDVASQRISE</sequence>
<feature type="chain" id="PRO_5047050042" evidence="6">
    <location>
        <begin position="17"/>
        <end position="387"/>
    </location>
</feature>
<evidence type="ECO:0000259" key="7">
    <source>
        <dbReference type="PROSITE" id="PS50850"/>
    </source>
</evidence>
<organism evidence="8 9">
    <name type="scientific">Actinoallomurus liliacearum</name>
    <dbReference type="NCBI Taxonomy" id="1080073"/>
    <lineage>
        <taxon>Bacteria</taxon>
        <taxon>Bacillati</taxon>
        <taxon>Actinomycetota</taxon>
        <taxon>Actinomycetes</taxon>
        <taxon>Streptosporangiales</taxon>
        <taxon>Thermomonosporaceae</taxon>
        <taxon>Actinoallomurus</taxon>
    </lineage>
</organism>
<dbReference type="InterPro" id="IPR020846">
    <property type="entry name" value="MFS_dom"/>
</dbReference>
<feature type="transmembrane region" description="Helical" evidence="5">
    <location>
        <begin position="328"/>
        <end position="350"/>
    </location>
</feature>
<proteinExistence type="predicted"/>
<dbReference type="Gene3D" id="1.20.1250.20">
    <property type="entry name" value="MFS general substrate transporter like domains"/>
    <property type="match status" value="2"/>
</dbReference>
<evidence type="ECO:0000256" key="1">
    <source>
        <dbReference type="ARBA" id="ARBA00004651"/>
    </source>
</evidence>
<evidence type="ECO:0000313" key="9">
    <source>
        <dbReference type="Proteomes" id="UP001500212"/>
    </source>
</evidence>
<feature type="transmembrane region" description="Helical" evidence="5">
    <location>
        <begin position="163"/>
        <end position="182"/>
    </location>
</feature>